<protein>
    <recommendedName>
        <fullName evidence="1">YdhG-like domain-containing protein</fullName>
    </recommendedName>
</protein>
<proteinExistence type="predicted"/>
<organism evidence="2 3">
    <name type="scientific">Caulobacter vibrioides (strain NA1000 / CB15N)</name>
    <name type="common">Caulobacter crescentus</name>
    <dbReference type="NCBI Taxonomy" id="565050"/>
    <lineage>
        <taxon>Bacteria</taxon>
        <taxon>Pseudomonadati</taxon>
        <taxon>Pseudomonadota</taxon>
        <taxon>Alphaproteobacteria</taxon>
        <taxon>Caulobacterales</taxon>
        <taxon>Caulobacteraceae</taxon>
        <taxon>Caulobacter</taxon>
    </lineage>
</organism>
<sequence length="120" mass="13191">MVQSRAANVDDFMQEVAPERRPALDRLRALCLERFGADSEVMAFGMPAYGDPKSPLVAFNSQKQHIAIYPGRAALDAFAERLAGVDRGGGCVRWKKPDKIDFDLLADILDHVRDTGRGGC</sequence>
<feature type="domain" description="YdhG-like" evidence="1">
    <location>
        <begin position="20"/>
        <end position="110"/>
    </location>
</feature>
<dbReference type="EMBL" id="CP001340">
    <property type="protein sequence ID" value="ACL94848.1"/>
    <property type="molecule type" value="Genomic_DNA"/>
</dbReference>
<dbReference type="HOGENOM" id="CLU_128703_3_1_5"/>
<dbReference type="Pfam" id="PF08818">
    <property type="entry name" value="DUF1801"/>
    <property type="match status" value="1"/>
</dbReference>
<dbReference type="InterPro" id="IPR014922">
    <property type="entry name" value="YdhG-like"/>
</dbReference>
<dbReference type="Proteomes" id="UP000001364">
    <property type="component" value="Chromosome"/>
</dbReference>
<dbReference type="SUPFAM" id="SSF159888">
    <property type="entry name" value="YdhG-like"/>
    <property type="match status" value="1"/>
</dbReference>
<evidence type="ECO:0000259" key="1">
    <source>
        <dbReference type="Pfam" id="PF08818"/>
    </source>
</evidence>
<accession>A0A0H3C780</accession>
<evidence type="ECO:0000313" key="3">
    <source>
        <dbReference type="Proteomes" id="UP000001364"/>
    </source>
</evidence>
<reference evidence="2 3" key="1">
    <citation type="journal article" date="2010" name="J. Bacteriol.">
        <title>The genetic basis of laboratory adaptation in Caulobacter crescentus.</title>
        <authorList>
            <person name="Marks M.E."/>
            <person name="Castro-Rojas C.M."/>
            <person name="Teiling C."/>
            <person name="Du L."/>
            <person name="Kapatral V."/>
            <person name="Walunas T.L."/>
            <person name="Crosson S."/>
        </authorList>
    </citation>
    <scope>NUCLEOTIDE SEQUENCE [LARGE SCALE GENOMIC DNA]</scope>
    <source>
        <strain evidence="3">NA1000 / CB15N</strain>
    </source>
</reference>
<dbReference type="RefSeq" id="YP_002516756.1">
    <property type="nucleotide sequence ID" value="NC_011916.1"/>
</dbReference>
<dbReference type="Gene3D" id="3.90.1150.200">
    <property type="match status" value="1"/>
</dbReference>
<dbReference type="OrthoDB" id="9813231at2"/>
<dbReference type="PATRIC" id="fig|565050.3.peg.1368"/>
<gene>
    <name evidence="2" type="ordered locus">CCNA_01383</name>
</gene>
<keyword evidence="3" id="KW-1185">Reference proteome</keyword>
<name>A0A0H3C780_CAUVN</name>
<dbReference type="GeneID" id="7331841"/>
<dbReference type="KEGG" id="ccs:CCNA_01383"/>
<dbReference type="AlphaFoldDB" id="A0A0H3C780"/>
<evidence type="ECO:0000313" key="2">
    <source>
        <dbReference type="EMBL" id="ACL94848.1"/>
    </source>
</evidence>
<dbReference type="RefSeq" id="WP_012640208.1">
    <property type="nucleotide sequence ID" value="NC_011916.1"/>
</dbReference>